<evidence type="ECO:0000313" key="2">
    <source>
        <dbReference type="Proteomes" id="UP001497516"/>
    </source>
</evidence>
<dbReference type="AlphaFoldDB" id="A0AAV2DED1"/>
<keyword evidence="2" id="KW-1185">Reference proteome</keyword>
<proteinExistence type="predicted"/>
<accession>A0AAV2DED1</accession>
<name>A0AAV2DED1_9ROSI</name>
<reference evidence="1 2" key="1">
    <citation type="submission" date="2024-04" db="EMBL/GenBank/DDBJ databases">
        <authorList>
            <person name="Fracassetti M."/>
        </authorList>
    </citation>
    <scope>NUCLEOTIDE SEQUENCE [LARGE SCALE GENOMIC DNA]</scope>
</reference>
<dbReference type="EMBL" id="OZ034815">
    <property type="protein sequence ID" value="CAL1372263.1"/>
    <property type="molecule type" value="Genomic_DNA"/>
</dbReference>
<sequence>MEAQEESTREISPQACKETCGGHVMVPTTAGPNPTSHFENLWEDYFWDKQAESGARSMVALIASRPPKAQAHGSSENIPLFIPMSRNKSFTGIKTLLAEL</sequence>
<protein>
    <submittedName>
        <fullName evidence="1">Uncharacterized protein</fullName>
    </submittedName>
</protein>
<gene>
    <name evidence="1" type="ORF">LTRI10_LOCUS14282</name>
</gene>
<organism evidence="1 2">
    <name type="scientific">Linum trigynum</name>
    <dbReference type="NCBI Taxonomy" id="586398"/>
    <lineage>
        <taxon>Eukaryota</taxon>
        <taxon>Viridiplantae</taxon>
        <taxon>Streptophyta</taxon>
        <taxon>Embryophyta</taxon>
        <taxon>Tracheophyta</taxon>
        <taxon>Spermatophyta</taxon>
        <taxon>Magnoliopsida</taxon>
        <taxon>eudicotyledons</taxon>
        <taxon>Gunneridae</taxon>
        <taxon>Pentapetalae</taxon>
        <taxon>rosids</taxon>
        <taxon>fabids</taxon>
        <taxon>Malpighiales</taxon>
        <taxon>Linaceae</taxon>
        <taxon>Linum</taxon>
    </lineage>
</organism>
<evidence type="ECO:0000313" key="1">
    <source>
        <dbReference type="EMBL" id="CAL1372263.1"/>
    </source>
</evidence>
<dbReference type="Proteomes" id="UP001497516">
    <property type="component" value="Chromosome 2"/>
</dbReference>